<keyword evidence="1 5" id="KW-0963">Cytoplasm</keyword>
<dbReference type="RefSeq" id="WP_380703335.1">
    <property type="nucleotide sequence ID" value="NZ_JBHSAP010000009.1"/>
</dbReference>
<dbReference type="Gene3D" id="2.30.30.240">
    <property type="entry name" value="PRC-barrel domain"/>
    <property type="match status" value="1"/>
</dbReference>
<dbReference type="InterPro" id="IPR002676">
    <property type="entry name" value="RimM_N"/>
</dbReference>
<dbReference type="Pfam" id="PF24986">
    <property type="entry name" value="PRC_RimM"/>
    <property type="match status" value="1"/>
</dbReference>
<comment type="subunit">
    <text evidence="5">Binds ribosomal protein uS19.</text>
</comment>
<dbReference type="PANTHER" id="PTHR33692">
    <property type="entry name" value="RIBOSOME MATURATION FACTOR RIMM"/>
    <property type="match status" value="1"/>
</dbReference>
<comment type="similarity">
    <text evidence="5">Belongs to the RimM family.</text>
</comment>
<proteinExistence type="inferred from homology"/>
<feature type="domain" description="RimM N-terminal" evidence="6">
    <location>
        <begin position="8"/>
        <end position="92"/>
    </location>
</feature>
<keyword evidence="3 5" id="KW-0698">rRNA processing</keyword>
<gene>
    <name evidence="5 8" type="primary">rimM</name>
    <name evidence="8" type="ORF">ACFOUO_06285</name>
</gene>
<organism evidence="8 9">
    <name type="scientific">Salinithrix halophila</name>
    <dbReference type="NCBI Taxonomy" id="1485204"/>
    <lineage>
        <taxon>Bacteria</taxon>
        <taxon>Bacillati</taxon>
        <taxon>Bacillota</taxon>
        <taxon>Bacilli</taxon>
        <taxon>Bacillales</taxon>
        <taxon>Thermoactinomycetaceae</taxon>
        <taxon>Salinithrix</taxon>
    </lineage>
</organism>
<comment type="caution">
    <text evidence="8">The sequence shown here is derived from an EMBL/GenBank/DDBJ whole genome shotgun (WGS) entry which is preliminary data.</text>
</comment>
<keyword evidence="2 5" id="KW-0690">Ribosome biogenesis</keyword>
<evidence type="ECO:0000313" key="9">
    <source>
        <dbReference type="Proteomes" id="UP001595843"/>
    </source>
</evidence>
<dbReference type="InterPro" id="IPR009000">
    <property type="entry name" value="Transl_B-barrel_sf"/>
</dbReference>
<evidence type="ECO:0000259" key="6">
    <source>
        <dbReference type="Pfam" id="PF01782"/>
    </source>
</evidence>
<dbReference type="InterPro" id="IPR011033">
    <property type="entry name" value="PRC_barrel-like_sf"/>
</dbReference>
<dbReference type="InterPro" id="IPR011961">
    <property type="entry name" value="RimM"/>
</dbReference>
<sequence>MAEPDWLTVGHIAGTHGIRGEVRVVSRTDFPEVRFAPGTELMLSHPRLEGMVPLTVESFRPHKQGFLVKFREWADINEAEGYKSGTLMVERSKAVDEDEAYYLFEIIGCEAVTTEGEKLGAIVDILQPGANDVWVVRRPGGKDLLLPYIDDVVKDVDVEGKRVVIQWMEGLD</sequence>
<keyword evidence="4 5" id="KW-0143">Chaperone</keyword>
<evidence type="ECO:0000313" key="8">
    <source>
        <dbReference type="EMBL" id="MFC4076415.1"/>
    </source>
</evidence>
<protein>
    <recommendedName>
        <fullName evidence="5">Ribosome maturation factor RimM</fullName>
    </recommendedName>
</protein>
<reference evidence="9" key="1">
    <citation type="journal article" date="2019" name="Int. J. Syst. Evol. Microbiol.">
        <title>The Global Catalogue of Microorganisms (GCM) 10K type strain sequencing project: providing services to taxonomists for standard genome sequencing and annotation.</title>
        <authorList>
            <consortium name="The Broad Institute Genomics Platform"/>
            <consortium name="The Broad Institute Genome Sequencing Center for Infectious Disease"/>
            <person name="Wu L."/>
            <person name="Ma J."/>
        </authorList>
    </citation>
    <scope>NUCLEOTIDE SEQUENCE [LARGE SCALE GENOMIC DNA]</scope>
    <source>
        <strain evidence="9">IBRC-M 10813</strain>
    </source>
</reference>
<dbReference type="Proteomes" id="UP001595843">
    <property type="component" value="Unassembled WGS sequence"/>
</dbReference>
<dbReference type="InterPro" id="IPR036976">
    <property type="entry name" value="RimM_N_sf"/>
</dbReference>
<keyword evidence="9" id="KW-1185">Reference proteome</keyword>
<accession>A0ABV8JD63</accession>
<dbReference type="PANTHER" id="PTHR33692:SF1">
    <property type="entry name" value="RIBOSOME MATURATION FACTOR RIMM"/>
    <property type="match status" value="1"/>
</dbReference>
<evidence type="ECO:0000256" key="3">
    <source>
        <dbReference type="ARBA" id="ARBA00022552"/>
    </source>
</evidence>
<name>A0ABV8JD63_9BACL</name>
<comment type="subcellular location">
    <subcellularLocation>
        <location evidence="5">Cytoplasm</location>
    </subcellularLocation>
</comment>
<dbReference type="SUPFAM" id="SSF50346">
    <property type="entry name" value="PRC-barrel domain"/>
    <property type="match status" value="1"/>
</dbReference>
<feature type="domain" description="Ribosome maturation factor RimM PRC barrel" evidence="7">
    <location>
        <begin position="104"/>
        <end position="171"/>
    </location>
</feature>
<dbReference type="Gene3D" id="2.40.30.60">
    <property type="entry name" value="RimM"/>
    <property type="match status" value="1"/>
</dbReference>
<dbReference type="SUPFAM" id="SSF50447">
    <property type="entry name" value="Translation proteins"/>
    <property type="match status" value="1"/>
</dbReference>
<evidence type="ECO:0000259" key="7">
    <source>
        <dbReference type="Pfam" id="PF24986"/>
    </source>
</evidence>
<dbReference type="InterPro" id="IPR056792">
    <property type="entry name" value="PRC_RimM"/>
</dbReference>
<dbReference type="HAMAP" id="MF_00014">
    <property type="entry name" value="Ribosome_mat_RimM"/>
    <property type="match status" value="1"/>
</dbReference>
<evidence type="ECO:0000256" key="5">
    <source>
        <dbReference type="HAMAP-Rule" id="MF_00014"/>
    </source>
</evidence>
<comment type="domain">
    <text evidence="5">The PRC barrel domain binds ribosomal protein uS19.</text>
</comment>
<evidence type="ECO:0000256" key="2">
    <source>
        <dbReference type="ARBA" id="ARBA00022517"/>
    </source>
</evidence>
<evidence type="ECO:0000256" key="1">
    <source>
        <dbReference type="ARBA" id="ARBA00022490"/>
    </source>
</evidence>
<dbReference type="EMBL" id="JBHSAP010000009">
    <property type="protein sequence ID" value="MFC4076415.1"/>
    <property type="molecule type" value="Genomic_DNA"/>
</dbReference>
<evidence type="ECO:0000256" key="4">
    <source>
        <dbReference type="ARBA" id="ARBA00023186"/>
    </source>
</evidence>
<comment type="function">
    <text evidence="5">An accessory protein needed during the final step in the assembly of 30S ribosomal subunit, possibly for assembly of the head region. Essential for efficient processing of 16S rRNA. May be needed both before and after RbfA during the maturation of 16S rRNA. It has affinity for free ribosomal 30S subunits but not for 70S ribosomes.</text>
</comment>
<dbReference type="Pfam" id="PF01782">
    <property type="entry name" value="RimM"/>
    <property type="match status" value="1"/>
</dbReference>
<dbReference type="NCBIfam" id="TIGR02273">
    <property type="entry name" value="16S_RimM"/>
    <property type="match status" value="1"/>
</dbReference>